<sequence length="51" mass="5667">DIRIMYAGEFKLDPLADFYHSALIPPLSILAVRSDIREKFIISVESAVMGG</sequence>
<dbReference type="Proteomes" id="UP000789375">
    <property type="component" value="Unassembled WGS sequence"/>
</dbReference>
<feature type="non-terminal residue" evidence="1">
    <location>
        <position position="1"/>
    </location>
</feature>
<gene>
    <name evidence="1" type="ORF">FMOSSE_LOCUS15537</name>
</gene>
<name>A0A9N9IAJ8_FUNMO</name>
<dbReference type="AlphaFoldDB" id="A0A9N9IAJ8"/>
<feature type="non-terminal residue" evidence="1">
    <location>
        <position position="51"/>
    </location>
</feature>
<evidence type="ECO:0000313" key="1">
    <source>
        <dbReference type="EMBL" id="CAG8728811.1"/>
    </source>
</evidence>
<proteinExistence type="predicted"/>
<protein>
    <submittedName>
        <fullName evidence="1">3605_t:CDS:1</fullName>
    </submittedName>
</protein>
<comment type="caution">
    <text evidence="1">The sequence shown here is derived from an EMBL/GenBank/DDBJ whole genome shotgun (WGS) entry which is preliminary data.</text>
</comment>
<organism evidence="1 2">
    <name type="scientific">Funneliformis mosseae</name>
    <name type="common">Endomycorrhizal fungus</name>
    <name type="synonym">Glomus mosseae</name>
    <dbReference type="NCBI Taxonomy" id="27381"/>
    <lineage>
        <taxon>Eukaryota</taxon>
        <taxon>Fungi</taxon>
        <taxon>Fungi incertae sedis</taxon>
        <taxon>Mucoromycota</taxon>
        <taxon>Glomeromycotina</taxon>
        <taxon>Glomeromycetes</taxon>
        <taxon>Glomerales</taxon>
        <taxon>Glomeraceae</taxon>
        <taxon>Funneliformis</taxon>
    </lineage>
</organism>
<reference evidence="1" key="1">
    <citation type="submission" date="2021-06" db="EMBL/GenBank/DDBJ databases">
        <authorList>
            <person name="Kallberg Y."/>
            <person name="Tangrot J."/>
            <person name="Rosling A."/>
        </authorList>
    </citation>
    <scope>NUCLEOTIDE SEQUENCE</scope>
    <source>
        <strain evidence="1">87-6 pot B 2015</strain>
    </source>
</reference>
<dbReference type="EMBL" id="CAJVPP010016176">
    <property type="protein sequence ID" value="CAG8728811.1"/>
    <property type="molecule type" value="Genomic_DNA"/>
</dbReference>
<keyword evidence="2" id="KW-1185">Reference proteome</keyword>
<accession>A0A9N9IAJ8</accession>
<evidence type="ECO:0000313" key="2">
    <source>
        <dbReference type="Proteomes" id="UP000789375"/>
    </source>
</evidence>